<dbReference type="EMBL" id="JAJNOR010000005">
    <property type="protein sequence ID" value="MCD2492760.1"/>
    <property type="molecule type" value="Genomic_DNA"/>
</dbReference>
<dbReference type="RefSeq" id="WP_231062646.1">
    <property type="nucleotide sequence ID" value="NZ_JAJNOR010000005.1"/>
</dbReference>
<dbReference type="PANTHER" id="PTHR46558">
    <property type="entry name" value="TRACRIPTIONAL REGULATORY PROTEIN-RELATED-RELATED"/>
    <property type="match status" value="1"/>
</dbReference>
<gene>
    <name evidence="3" type="ORF">LQE92_08975</name>
</gene>
<evidence type="ECO:0000313" key="4">
    <source>
        <dbReference type="Proteomes" id="UP001299265"/>
    </source>
</evidence>
<dbReference type="PROSITE" id="PS50943">
    <property type="entry name" value="HTH_CROC1"/>
    <property type="match status" value="1"/>
</dbReference>
<dbReference type="InterPro" id="IPR001387">
    <property type="entry name" value="Cro/C1-type_HTH"/>
</dbReference>
<dbReference type="Gene3D" id="1.10.260.40">
    <property type="entry name" value="lambda repressor-like DNA-binding domains"/>
    <property type="match status" value="1"/>
</dbReference>
<feature type="domain" description="HTH cro/C1-type" evidence="2">
    <location>
        <begin position="7"/>
        <end position="61"/>
    </location>
</feature>
<dbReference type="Pfam" id="PF01381">
    <property type="entry name" value="HTH_3"/>
    <property type="match status" value="1"/>
</dbReference>
<dbReference type="InterPro" id="IPR010982">
    <property type="entry name" value="Lambda_DNA-bd_dom_sf"/>
</dbReference>
<dbReference type="CDD" id="cd00093">
    <property type="entry name" value="HTH_XRE"/>
    <property type="match status" value="1"/>
</dbReference>
<keyword evidence="4" id="KW-1185">Reference proteome</keyword>
<evidence type="ECO:0000313" key="3">
    <source>
        <dbReference type="EMBL" id="MCD2492760.1"/>
    </source>
</evidence>
<dbReference type="SMART" id="SM00530">
    <property type="entry name" value="HTH_XRE"/>
    <property type="match status" value="1"/>
</dbReference>
<dbReference type="GO" id="GO:0003677">
    <property type="term" value="F:DNA binding"/>
    <property type="evidence" value="ECO:0007669"/>
    <property type="project" value="UniProtKB-KW"/>
</dbReference>
<protein>
    <submittedName>
        <fullName evidence="3">Helix-turn-helix transcriptional regulator</fullName>
    </submittedName>
</protein>
<dbReference type="SUPFAM" id="SSF47413">
    <property type="entry name" value="lambda repressor-like DNA-binding domains"/>
    <property type="match status" value="1"/>
</dbReference>
<reference evidence="3 4" key="1">
    <citation type="submission" date="2021-11" db="EMBL/GenBank/DDBJ databases">
        <title>Lacrimispora sp. nov. NSJ-141 isolated from human feces.</title>
        <authorList>
            <person name="Abdugheni R."/>
        </authorList>
    </citation>
    <scope>NUCLEOTIDE SEQUENCE [LARGE SCALE GENOMIC DNA]</scope>
    <source>
        <strain evidence="3 4">NSJ-141</strain>
    </source>
</reference>
<accession>A0AAP2W8Z1</accession>
<keyword evidence="1" id="KW-0238">DNA-binding</keyword>
<proteinExistence type="predicted"/>
<name>A0AAP2W8Z1_9FIRM</name>
<comment type="caution">
    <text evidence="3">The sequence shown here is derived from an EMBL/GenBank/DDBJ whole genome shotgun (WGS) entry which is preliminary data.</text>
</comment>
<dbReference type="AlphaFoldDB" id="A0AAP2W8Z1"/>
<dbReference type="PANTHER" id="PTHR46558:SF14">
    <property type="entry name" value="HTH-TYPE TRANSCRIPTIONAL REGULATOR ANSR"/>
    <property type="match status" value="1"/>
</dbReference>
<evidence type="ECO:0000259" key="2">
    <source>
        <dbReference type="PROSITE" id="PS50943"/>
    </source>
</evidence>
<sequence>MEFSNKLKELRLALNCTQAQMAELLGVTVRGYRNYELGAREPELSVLIKLADYFNVSLDELVGRDYPK</sequence>
<evidence type="ECO:0000256" key="1">
    <source>
        <dbReference type="ARBA" id="ARBA00023125"/>
    </source>
</evidence>
<organism evidence="3 4">
    <name type="scientific">Lientehia hominis</name>
    <dbReference type="NCBI Taxonomy" id="2897778"/>
    <lineage>
        <taxon>Bacteria</taxon>
        <taxon>Bacillati</taxon>
        <taxon>Bacillota</taxon>
        <taxon>Clostridia</taxon>
        <taxon>Lachnospirales</taxon>
        <taxon>Lachnospiraceae</taxon>
        <taxon>Lientehia</taxon>
    </lineage>
</organism>
<dbReference type="Proteomes" id="UP001299265">
    <property type="component" value="Unassembled WGS sequence"/>
</dbReference>